<evidence type="ECO:0000313" key="1">
    <source>
        <dbReference type="EMBL" id="TWG87914.1"/>
    </source>
</evidence>
<dbReference type="AlphaFoldDB" id="A0A562BRZ8"/>
<sequence>MKPLESAVCPLCGAASERRELRSGNGFSYRCTACGGGIFEVGTGALARLQRDGVHPDLPPSIRRWLQDGRRPRIELREGHLTAFCLPVPRD</sequence>
<dbReference type="EMBL" id="VLJN01000007">
    <property type="protein sequence ID" value="TWG87914.1"/>
    <property type="molecule type" value="Genomic_DNA"/>
</dbReference>
<name>A0A562BRZ8_9BURK</name>
<accession>A0A562BRZ8</accession>
<reference evidence="1 2" key="1">
    <citation type="submission" date="2019-07" db="EMBL/GenBank/DDBJ databases">
        <title>Genome sequencing of lignin-degrading bacterial isolates.</title>
        <authorList>
            <person name="Gladden J."/>
        </authorList>
    </citation>
    <scope>NUCLEOTIDE SEQUENCE [LARGE SCALE GENOMIC DNA]</scope>
    <source>
        <strain evidence="1 2">J11</strain>
    </source>
</reference>
<evidence type="ECO:0000313" key="2">
    <source>
        <dbReference type="Proteomes" id="UP000318141"/>
    </source>
</evidence>
<proteinExistence type="predicted"/>
<keyword evidence="2" id="KW-1185">Reference proteome</keyword>
<comment type="caution">
    <text evidence="1">The sequence shown here is derived from an EMBL/GenBank/DDBJ whole genome shotgun (WGS) entry which is preliminary data.</text>
</comment>
<gene>
    <name evidence="1" type="ORF">L602_001500000470</name>
</gene>
<protein>
    <submittedName>
        <fullName evidence="1">Uncharacterized protein</fullName>
    </submittedName>
</protein>
<dbReference type="Proteomes" id="UP000318141">
    <property type="component" value="Unassembled WGS sequence"/>
</dbReference>
<organism evidence="1 2">
    <name type="scientific">Cupriavidus gilardii J11</name>
    <dbReference type="NCBI Taxonomy" id="936133"/>
    <lineage>
        <taxon>Bacteria</taxon>
        <taxon>Pseudomonadati</taxon>
        <taxon>Pseudomonadota</taxon>
        <taxon>Betaproteobacteria</taxon>
        <taxon>Burkholderiales</taxon>
        <taxon>Burkholderiaceae</taxon>
        <taxon>Cupriavidus</taxon>
    </lineage>
</organism>